<feature type="chain" id="PRO_5041925440" description="Dipeptidase" evidence="2">
    <location>
        <begin position="22"/>
        <end position="289"/>
    </location>
</feature>
<protein>
    <recommendedName>
        <fullName evidence="5">Dipeptidase</fullName>
    </recommendedName>
</protein>
<dbReference type="Pfam" id="PF03577">
    <property type="entry name" value="Peptidase_C69"/>
    <property type="match status" value="1"/>
</dbReference>
<dbReference type="GO" id="GO:0070004">
    <property type="term" value="F:cysteine-type exopeptidase activity"/>
    <property type="evidence" value="ECO:0007669"/>
    <property type="project" value="InterPro"/>
</dbReference>
<evidence type="ECO:0000256" key="1">
    <source>
        <dbReference type="ARBA" id="ARBA00005705"/>
    </source>
</evidence>
<evidence type="ECO:0000313" key="3">
    <source>
        <dbReference type="EMBL" id="KAK3269602.1"/>
    </source>
</evidence>
<dbReference type="PANTHER" id="PTHR12994">
    <property type="entry name" value="SECERNIN"/>
    <property type="match status" value="1"/>
</dbReference>
<accession>A0AAE0G0U0</accession>
<organism evidence="3 4">
    <name type="scientific">Cymbomonas tetramitiformis</name>
    <dbReference type="NCBI Taxonomy" id="36881"/>
    <lineage>
        <taxon>Eukaryota</taxon>
        <taxon>Viridiplantae</taxon>
        <taxon>Chlorophyta</taxon>
        <taxon>Pyramimonadophyceae</taxon>
        <taxon>Pyramimonadales</taxon>
        <taxon>Pyramimonadaceae</taxon>
        <taxon>Cymbomonas</taxon>
    </lineage>
</organism>
<comment type="similarity">
    <text evidence="1">Belongs to the peptidase C69 family. Secernin subfamily.</text>
</comment>
<dbReference type="InterPro" id="IPR005322">
    <property type="entry name" value="Peptidase_C69"/>
</dbReference>
<dbReference type="Proteomes" id="UP001190700">
    <property type="component" value="Unassembled WGS sequence"/>
</dbReference>
<sequence length="289" mass="31212">MGHDVLCLTLIVAVCVSGCTACTTLIAGKKATADGSVLCTHSNDGEGTTDPRLVYVAAQDYAEGSKRPVFFSPEAYPRYVGKERKIPEYFPKPGQKSMIKIGEIPQVAHTFAYFEETYGAMNEHQVGIGESTCSGIYGASPIGQGGKSLFSVDELSRVAMERCSSSRCAVQLMGDLAVEHGFYGAGSFEGTSESLMVTDPEEGFIFHVLPDKTKSSAIWVAQRVPDDHVGVVPNVFVVREVNLTDSFNFLGSANLHSRAEAEGLWKPSDGLLDFTGVYSDGEYAHKYYS</sequence>
<name>A0AAE0G0U0_9CHLO</name>
<dbReference type="GO" id="GO:0016805">
    <property type="term" value="F:dipeptidase activity"/>
    <property type="evidence" value="ECO:0007669"/>
    <property type="project" value="InterPro"/>
</dbReference>
<dbReference type="Gene3D" id="3.60.60.10">
    <property type="entry name" value="Penicillin V Acylase, Chain A"/>
    <property type="match status" value="1"/>
</dbReference>
<dbReference type="PANTHER" id="PTHR12994:SF17">
    <property type="entry name" value="LD30995P"/>
    <property type="match status" value="1"/>
</dbReference>
<feature type="signal peptide" evidence="2">
    <location>
        <begin position="1"/>
        <end position="21"/>
    </location>
</feature>
<comment type="caution">
    <text evidence="3">The sequence shown here is derived from an EMBL/GenBank/DDBJ whole genome shotgun (WGS) entry which is preliminary data.</text>
</comment>
<evidence type="ECO:0008006" key="5">
    <source>
        <dbReference type="Google" id="ProtNLM"/>
    </source>
</evidence>
<keyword evidence="2" id="KW-0732">Signal</keyword>
<proteinExistence type="inferred from homology"/>
<reference evidence="3 4" key="1">
    <citation type="journal article" date="2015" name="Genome Biol. Evol.">
        <title>Comparative Genomics of a Bacterivorous Green Alga Reveals Evolutionary Causalities and Consequences of Phago-Mixotrophic Mode of Nutrition.</title>
        <authorList>
            <person name="Burns J.A."/>
            <person name="Paasch A."/>
            <person name="Narechania A."/>
            <person name="Kim E."/>
        </authorList>
    </citation>
    <scope>NUCLEOTIDE SEQUENCE [LARGE SCALE GENOMIC DNA]</scope>
    <source>
        <strain evidence="3 4">PLY_AMNH</strain>
    </source>
</reference>
<dbReference type="EMBL" id="LGRX02010839">
    <property type="protein sequence ID" value="KAK3269602.1"/>
    <property type="molecule type" value="Genomic_DNA"/>
</dbReference>
<keyword evidence="4" id="KW-1185">Reference proteome</keyword>
<evidence type="ECO:0000313" key="4">
    <source>
        <dbReference type="Proteomes" id="UP001190700"/>
    </source>
</evidence>
<dbReference type="GO" id="GO:0006508">
    <property type="term" value="P:proteolysis"/>
    <property type="evidence" value="ECO:0007669"/>
    <property type="project" value="InterPro"/>
</dbReference>
<gene>
    <name evidence="3" type="ORF">CYMTET_21958</name>
</gene>
<evidence type="ECO:0000256" key="2">
    <source>
        <dbReference type="SAM" id="SignalP"/>
    </source>
</evidence>
<dbReference type="AlphaFoldDB" id="A0AAE0G0U0"/>
<feature type="non-terminal residue" evidence="3">
    <location>
        <position position="289"/>
    </location>
</feature>